<dbReference type="GO" id="GO:0000463">
    <property type="term" value="P:maturation of LSU-rRNA from tricistronic rRNA transcript (SSU-rRNA, 5.8S rRNA, LSU-rRNA)"/>
    <property type="evidence" value="ECO:0007669"/>
    <property type="project" value="TreeGrafter"/>
</dbReference>
<proteinExistence type="inferred from homology"/>
<dbReference type="EMBL" id="HBGH01003550">
    <property type="protein sequence ID" value="CAD9229074.1"/>
    <property type="molecule type" value="Transcribed_RNA"/>
</dbReference>
<dbReference type="InterPro" id="IPR016082">
    <property type="entry name" value="Ribosomal_uL30_ferredoxin-like"/>
</dbReference>
<evidence type="ECO:0000259" key="4">
    <source>
        <dbReference type="Pfam" id="PF00327"/>
    </source>
</evidence>
<sequence length="164" mass="18892">MIEEKRAAQMEGKFFVPQGAKVVFVVRIRGINGVEPKVRKISRPLRLRQIHNGVFVKVNYATMRMIQRVEPLVAYGYPNLKSVRELIYKRGFGKVGKRGSWDRFPFSDNRIVEESLGNFGITCMGDLIHDLWTQLQRNQQLLMTFQALVAKGRFLPKVEAEALL</sequence>
<dbReference type="Gene3D" id="3.30.1390.20">
    <property type="entry name" value="Ribosomal protein L30, ferredoxin-like fold domain"/>
    <property type="match status" value="1"/>
</dbReference>
<dbReference type="GO" id="GO:0022625">
    <property type="term" value="C:cytosolic large ribosomal subunit"/>
    <property type="evidence" value="ECO:0007669"/>
    <property type="project" value="TreeGrafter"/>
</dbReference>
<organism evidence="5">
    <name type="scientific">Compsopogon caeruleus</name>
    <dbReference type="NCBI Taxonomy" id="31354"/>
    <lineage>
        <taxon>Eukaryota</taxon>
        <taxon>Rhodophyta</taxon>
        <taxon>Compsopogonophyceae</taxon>
        <taxon>Compsopogonales</taxon>
        <taxon>Compsopogonaceae</taxon>
        <taxon>Compsopogon</taxon>
    </lineage>
</organism>
<dbReference type="CDD" id="cd01657">
    <property type="entry name" value="Ribosomal_L7_archeal_euk"/>
    <property type="match status" value="1"/>
</dbReference>
<feature type="domain" description="Large ribosomal subunit protein uL30-like ferredoxin-like fold" evidence="4">
    <location>
        <begin position="23"/>
        <end position="73"/>
    </location>
</feature>
<comment type="similarity">
    <text evidence="1">Belongs to the universal ribosomal protein uL30 family.</text>
</comment>
<dbReference type="GO" id="GO:0003723">
    <property type="term" value="F:RNA binding"/>
    <property type="evidence" value="ECO:0007669"/>
    <property type="project" value="TreeGrafter"/>
</dbReference>
<name>A0A7S1T9F7_9RHOD</name>
<evidence type="ECO:0000256" key="2">
    <source>
        <dbReference type="ARBA" id="ARBA00022980"/>
    </source>
</evidence>
<dbReference type="AlphaFoldDB" id="A0A7S1T9F7"/>
<evidence type="ECO:0000256" key="1">
    <source>
        <dbReference type="ARBA" id="ARBA00007594"/>
    </source>
</evidence>
<evidence type="ECO:0000256" key="3">
    <source>
        <dbReference type="ARBA" id="ARBA00023274"/>
    </source>
</evidence>
<dbReference type="InterPro" id="IPR035808">
    <property type="entry name" value="Ribosomal_uL30_euk_arc"/>
</dbReference>
<dbReference type="SUPFAM" id="SSF55129">
    <property type="entry name" value="Ribosomal protein L30p/L7e"/>
    <property type="match status" value="1"/>
</dbReference>
<keyword evidence="2" id="KW-0689">Ribosomal protein</keyword>
<dbReference type="PANTHER" id="PTHR11524">
    <property type="entry name" value="60S RIBOSOMAL PROTEIN L7"/>
    <property type="match status" value="1"/>
</dbReference>
<accession>A0A7S1T9F7</accession>
<dbReference type="FunFam" id="3.30.1390.20:FF:000003">
    <property type="entry name" value="60S ribosomal protein L7"/>
    <property type="match status" value="1"/>
</dbReference>
<dbReference type="InterPro" id="IPR036919">
    <property type="entry name" value="Ribo_uL30_ferredoxin-like_sf"/>
</dbReference>
<reference evidence="5" key="1">
    <citation type="submission" date="2021-01" db="EMBL/GenBank/DDBJ databases">
        <authorList>
            <person name="Corre E."/>
            <person name="Pelletier E."/>
            <person name="Niang G."/>
            <person name="Scheremetjew M."/>
            <person name="Finn R."/>
            <person name="Kale V."/>
            <person name="Holt S."/>
            <person name="Cochrane G."/>
            <person name="Meng A."/>
            <person name="Brown T."/>
            <person name="Cohen L."/>
        </authorList>
    </citation>
    <scope>NUCLEOTIDE SEQUENCE</scope>
    <source>
        <strain evidence="5">SAG 36.94</strain>
    </source>
</reference>
<gene>
    <name evidence="5" type="ORF">CCAE0312_LOCUS1935</name>
</gene>
<evidence type="ECO:0000313" key="5">
    <source>
        <dbReference type="EMBL" id="CAD9229074.1"/>
    </source>
</evidence>
<dbReference type="PANTHER" id="PTHR11524:SF16">
    <property type="entry name" value="LARGE RIBOSOMAL SUBUNIT PROTEIN UL30"/>
    <property type="match status" value="1"/>
</dbReference>
<dbReference type="InterPro" id="IPR039699">
    <property type="entry name" value="Ribosomal_uL30"/>
</dbReference>
<dbReference type="GO" id="GO:0003735">
    <property type="term" value="F:structural constituent of ribosome"/>
    <property type="evidence" value="ECO:0007669"/>
    <property type="project" value="TreeGrafter"/>
</dbReference>
<protein>
    <recommendedName>
        <fullName evidence="4">Large ribosomal subunit protein uL30-like ferredoxin-like fold domain-containing protein</fullName>
    </recommendedName>
</protein>
<keyword evidence="3" id="KW-0687">Ribonucleoprotein</keyword>
<dbReference type="Pfam" id="PF00327">
    <property type="entry name" value="Ribosomal_L30"/>
    <property type="match status" value="1"/>
</dbReference>